<dbReference type="EMBL" id="JAFIMR010000028">
    <property type="protein sequence ID" value="KAI1861846.1"/>
    <property type="molecule type" value="Genomic_DNA"/>
</dbReference>
<accession>A0A9P9WGC6</accession>
<name>A0A9P9WGC6_9PEZI</name>
<comment type="caution">
    <text evidence="1">The sequence shown here is derived from an EMBL/GenBank/DDBJ whole genome shotgun (WGS) entry which is preliminary data.</text>
</comment>
<dbReference type="AlphaFoldDB" id="A0A9P9WGC6"/>
<proteinExistence type="predicted"/>
<dbReference type="Proteomes" id="UP000829685">
    <property type="component" value="Unassembled WGS sequence"/>
</dbReference>
<gene>
    <name evidence="1" type="ORF">JX265_009349</name>
</gene>
<keyword evidence="2" id="KW-1185">Reference proteome</keyword>
<organism evidence="1 2">
    <name type="scientific">Neoarthrinium moseri</name>
    <dbReference type="NCBI Taxonomy" id="1658444"/>
    <lineage>
        <taxon>Eukaryota</taxon>
        <taxon>Fungi</taxon>
        <taxon>Dikarya</taxon>
        <taxon>Ascomycota</taxon>
        <taxon>Pezizomycotina</taxon>
        <taxon>Sordariomycetes</taxon>
        <taxon>Xylariomycetidae</taxon>
        <taxon>Amphisphaeriales</taxon>
        <taxon>Apiosporaceae</taxon>
        <taxon>Neoarthrinium</taxon>
    </lineage>
</organism>
<evidence type="ECO:0000313" key="1">
    <source>
        <dbReference type="EMBL" id="KAI1861846.1"/>
    </source>
</evidence>
<evidence type="ECO:0000313" key="2">
    <source>
        <dbReference type="Proteomes" id="UP000829685"/>
    </source>
</evidence>
<sequence>MTSSYSLDLVLNHGIICSKAWCAASAECIIPRLPAVVLLALPRGQPDFEPRITMTMPDTAKDTVLSLLCGPDLWHWDPRGSCSISFHKNGTGLVRLPSLLQAFLLARRSILTIYQLRAGAEISDFIAAGFDWELKRPESLNHIVDLNQIDERRGTLLSQFEVELTLTTRVHPRLQETRHLCTLLNEQALTDGAFLPKFYTIRLEYGRFDDPSTSWMHDPPALYRPPKYALRLLFDKSPFPAREEWNDEARFPAEQCRFWDMREFAQREVPKDGWPTTLIKKLGMKQ</sequence>
<reference evidence="1" key="1">
    <citation type="submission" date="2021-03" db="EMBL/GenBank/DDBJ databases">
        <title>Revisited historic fungal species revealed as producer of novel bioactive compounds through whole genome sequencing and comparative genomics.</title>
        <authorList>
            <person name="Vignolle G.A."/>
            <person name="Hochenegger N."/>
            <person name="Mach R.L."/>
            <person name="Mach-Aigner A.R."/>
            <person name="Javad Rahimi M."/>
            <person name="Salim K.A."/>
            <person name="Chan C.M."/>
            <person name="Lim L.B.L."/>
            <person name="Cai F."/>
            <person name="Druzhinina I.S."/>
            <person name="U'Ren J.M."/>
            <person name="Derntl C."/>
        </authorList>
    </citation>
    <scope>NUCLEOTIDE SEQUENCE</scope>
    <source>
        <strain evidence="1">TUCIM 5799</strain>
    </source>
</reference>
<protein>
    <submittedName>
        <fullName evidence="1">Uncharacterized protein</fullName>
    </submittedName>
</protein>